<dbReference type="EMBL" id="JBHUIO010000005">
    <property type="protein sequence ID" value="MFD2170030.1"/>
    <property type="molecule type" value="Genomic_DNA"/>
</dbReference>
<name>A0ABW4ZXW2_9BACL</name>
<dbReference type="SUPFAM" id="SSF55729">
    <property type="entry name" value="Acyl-CoA N-acyltransferases (Nat)"/>
    <property type="match status" value="1"/>
</dbReference>
<accession>A0ABW4ZXW2</accession>
<evidence type="ECO:0000313" key="3">
    <source>
        <dbReference type="Proteomes" id="UP001597343"/>
    </source>
</evidence>
<keyword evidence="3" id="KW-1185">Reference proteome</keyword>
<dbReference type="Gene3D" id="3.40.630.110">
    <property type="entry name" value="GNAT acetyltransferase-like"/>
    <property type="match status" value="1"/>
</dbReference>
<feature type="domain" description="N-acetyltransferase" evidence="1">
    <location>
        <begin position="149"/>
        <end position="276"/>
    </location>
</feature>
<sequence>MIHQLTAEATSLERIRPLFKENSRHPILNGILAGHNKGRIFVDDLHRPACALVWAEQEIFYLIGEPQESFVSSLSSLIKDVIAPEAERIGDAFFQVELMPEEKWQPVVERCLQAFLPKRYERVTFAFDQELFYKMPHLPIPDGVSVERITLEMLADESFGEVLNNINDFWQSPELFVEKGIGYAVRTGGEVVCSCLTAFAAETDVEVGISTYSRADRGKGYARLAVQALLDECLLQGRTPHWKTEDFRLPSIKLAEKVGFTNRRSYYAYVFVYNEQDNLVFTAYHRFRYFGDIAEAHRLLEQALALGNLNGWHHFLLACGYSLVGQTEQALEHVKRAVELGWKDVSDLRYDLDLANLRNTEQGRVWLEEFERGLS</sequence>
<dbReference type="Pfam" id="PF12746">
    <property type="entry name" value="GNAT_acetyltran"/>
    <property type="match status" value="1"/>
</dbReference>
<dbReference type="Proteomes" id="UP001597343">
    <property type="component" value="Unassembled WGS sequence"/>
</dbReference>
<proteinExistence type="predicted"/>
<dbReference type="InterPro" id="IPR000182">
    <property type="entry name" value="GNAT_dom"/>
</dbReference>
<dbReference type="InterPro" id="IPR027365">
    <property type="entry name" value="GNAT_acetyltra_YdfB-like"/>
</dbReference>
<evidence type="ECO:0000259" key="1">
    <source>
        <dbReference type="PROSITE" id="PS51186"/>
    </source>
</evidence>
<dbReference type="PANTHER" id="PTHR31143">
    <property type="match status" value="1"/>
</dbReference>
<dbReference type="Gene3D" id="1.25.40.10">
    <property type="entry name" value="Tetratricopeptide repeat domain"/>
    <property type="match status" value="1"/>
</dbReference>
<comment type="caution">
    <text evidence="2">The sequence shown here is derived from an EMBL/GenBank/DDBJ whole genome shotgun (WGS) entry which is preliminary data.</text>
</comment>
<dbReference type="GO" id="GO:0016746">
    <property type="term" value="F:acyltransferase activity"/>
    <property type="evidence" value="ECO:0007669"/>
    <property type="project" value="UniProtKB-KW"/>
</dbReference>
<keyword evidence="2" id="KW-0808">Transferase</keyword>
<dbReference type="PROSITE" id="PS51186">
    <property type="entry name" value="GNAT"/>
    <property type="match status" value="1"/>
</dbReference>
<protein>
    <submittedName>
        <fullName evidence="2">GNAT family N-acetyltransferase</fullName>
        <ecNumber evidence="2">2.3.1.-</ecNumber>
    </submittedName>
</protein>
<dbReference type="InterPro" id="IPR016181">
    <property type="entry name" value="Acyl_CoA_acyltransferase"/>
</dbReference>
<dbReference type="NCBIfam" id="NF047558">
    <property type="entry name" value="TPR_END_plus"/>
    <property type="match status" value="1"/>
</dbReference>
<dbReference type="InterPro" id="IPR011990">
    <property type="entry name" value="TPR-like_helical_dom_sf"/>
</dbReference>
<keyword evidence="2" id="KW-0012">Acyltransferase</keyword>
<organism evidence="2 3">
    <name type="scientific">Tumebacillus lipolyticus</name>
    <dbReference type="NCBI Taxonomy" id="1280370"/>
    <lineage>
        <taxon>Bacteria</taxon>
        <taxon>Bacillati</taxon>
        <taxon>Bacillota</taxon>
        <taxon>Bacilli</taxon>
        <taxon>Bacillales</taxon>
        <taxon>Alicyclobacillaceae</taxon>
        <taxon>Tumebacillus</taxon>
    </lineage>
</organism>
<evidence type="ECO:0000313" key="2">
    <source>
        <dbReference type="EMBL" id="MFD2170030.1"/>
    </source>
</evidence>
<reference evidence="3" key="1">
    <citation type="journal article" date="2019" name="Int. J. Syst. Evol. Microbiol.">
        <title>The Global Catalogue of Microorganisms (GCM) 10K type strain sequencing project: providing services to taxonomists for standard genome sequencing and annotation.</title>
        <authorList>
            <consortium name="The Broad Institute Genomics Platform"/>
            <consortium name="The Broad Institute Genome Sequencing Center for Infectious Disease"/>
            <person name="Wu L."/>
            <person name="Ma J."/>
        </authorList>
    </citation>
    <scope>NUCLEOTIDE SEQUENCE [LARGE SCALE GENOMIC DNA]</scope>
    <source>
        <strain evidence="3">CGMCC 1.13574</strain>
    </source>
</reference>
<dbReference type="RefSeq" id="WP_386045641.1">
    <property type="nucleotide sequence ID" value="NZ_JBHUIO010000005.1"/>
</dbReference>
<dbReference type="Gene3D" id="3.40.630.30">
    <property type="match status" value="1"/>
</dbReference>
<dbReference type="InterPro" id="IPR042573">
    <property type="entry name" value="GNAT_acetyltra_N"/>
</dbReference>
<dbReference type="EC" id="2.3.1.-" evidence="2"/>
<gene>
    <name evidence="2" type="ORF">ACFSOY_08475</name>
</gene>
<dbReference type="SUPFAM" id="SSF81901">
    <property type="entry name" value="HCP-like"/>
    <property type="match status" value="1"/>
</dbReference>
<dbReference type="PANTHER" id="PTHR31143:SF2">
    <property type="entry name" value="FR47-LIKE DOMAIN-CONTAINING PROTEIN-RELATED"/>
    <property type="match status" value="1"/>
</dbReference>